<evidence type="ECO:0000313" key="1">
    <source>
        <dbReference type="EMBL" id="MDS1311061.1"/>
    </source>
</evidence>
<accession>A0ABU2HJ23</accession>
<reference evidence="1" key="1">
    <citation type="submission" date="2023-09" db="EMBL/GenBank/DDBJ databases">
        <title>Marinobacter sediminicola sp. nov. and Marinobacter maritimum sp. nov., isolated from marine sediment.</title>
        <authorList>
            <person name="An J."/>
        </authorList>
    </citation>
    <scope>NUCLEOTIDE SEQUENCE</scope>
    <source>
        <strain evidence="1">F60267</strain>
    </source>
</reference>
<dbReference type="RefSeq" id="WP_200202221.1">
    <property type="nucleotide sequence ID" value="NZ_JAVMBO010000017.1"/>
</dbReference>
<gene>
    <name evidence="1" type="ORF">RKA07_13245</name>
</gene>
<dbReference type="EMBL" id="JAVMBO010000017">
    <property type="protein sequence ID" value="MDS1311061.1"/>
    <property type="molecule type" value="Genomic_DNA"/>
</dbReference>
<sequence length="96" mass="10460">MPFMSASVSTTNPSRLINRLCKHFSHKIEAEWSETSGFLTFSIGECQLSSENGALTLVCESPTAEELEDLGKVVSSHLIRFAGEEVAEVNWQPGSA</sequence>
<organism evidence="1 2">
    <name type="scientific">Marinobacter xiaoshiensis</name>
    <dbReference type="NCBI Taxonomy" id="3073652"/>
    <lineage>
        <taxon>Bacteria</taxon>
        <taxon>Pseudomonadati</taxon>
        <taxon>Pseudomonadota</taxon>
        <taxon>Gammaproteobacteria</taxon>
        <taxon>Pseudomonadales</taxon>
        <taxon>Marinobacteraceae</taxon>
        <taxon>Marinobacter</taxon>
    </lineage>
</organism>
<dbReference type="Pfam" id="PF09981">
    <property type="entry name" value="DUF2218"/>
    <property type="match status" value="1"/>
</dbReference>
<comment type="caution">
    <text evidence="1">The sequence shown here is derived from an EMBL/GenBank/DDBJ whole genome shotgun (WGS) entry which is preliminary data.</text>
</comment>
<dbReference type="InterPro" id="IPR014543">
    <property type="entry name" value="UCP028291"/>
</dbReference>
<name>A0ABU2HJ23_9GAMM</name>
<proteinExistence type="predicted"/>
<protein>
    <submittedName>
        <fullName evidence="1">DUF2218 domain-containing protein</fullName>
    </submittedName>
</protein>
<dbReference type="Gene3D" id="3.30.310.50">
    <property type="entry name" value="Alpha-D-phosphohexomutase, C-terminal domain"/>
    <property type="match status" value="1"/>
</dbReference>
<keyword evidence="2" id="KW-1185">Reference proteome</keyword>
<dbReference type="Proteomes" id="UP001267407">
    <property type="component" value="Unassembled WGS sequence"/>
</dbReference>
<dbReference type="PIRSF" id="PIRSF028291">
    <property type="entry name" value="UCP028291"/>
    <property type="match status" value="1"/>
</dbReference>
<evidence type="ECO:0000313" key="2">
    <source>
        <dbReference type="Proteomes" id="UP001267407"/>
    </source>
</evidence>